<proteinExistence type="predicted"/>
<feature type="transmembrane region" description="Helical" evidence="1">
    <location>
        <begin position="132"/>
        <end position="151"/>
    </location>
</feature>
<feature type="transmembrane region" description="Helical" evidence="1">
    <location>
        <begin position="78"/>
        <end position="94"/>
    </location>
</feature>
<dbReference type="Proteomes" id="UP000230719">
    <property type="component" value="Unassembled WGS sequence"/>
</dbReference>
<name>A0A2G9FKW5_9FUSO</name>
<sequence length="481" mass="57937">MNFFYKIINILIIQIKKISKNTKERDILSLLCLLCFSVFLLITIFHIFIDFCKYLIFPIISYISNFFYTLINQKIVQFYLINLKVLASFCFILYQAKKIFVIVSIIFILMIIVTIILTIIKKFIIKKLSRTHFIEFYFIFFIIVIGIFYFYHTLFSIPLVILLIYFIPLGSGKYFLMLQNIRYFSDIVITQFELYPLNISKFKILYKAILIFICCLFSSIGLMNIFNLSSTLSFVIVFSFFMVLFFKNKNANKVYYILKKLILFIMFFLIIIWANTKIEINTIKFLGLIITFYFSIDRIFSISKEVAQLIKSKSVLYYYEHENIPKKILLEEVIKIKYIDKEIDEVELVKQIILFQRLNLNDELLKLINIYKKTKYTKYLQLVKSIEYFIFTKLDESGNKKSLKKKLKKIINLKNQKIKPVEIFLEYAYILFELNEYFESIKYYEEYFEYLSKEELLRLCEIYIKVNKLDKAQEIKEHFIL</sequence>
<protein>
    <recommendedName>
        <fullName evidence="4">Beta-carotene 15,15'-monooxygenase</fullName>
    </recommendedName>
</protein>
<feature type="transmembrane region" description="Helical" evidence="1">
    <location>
        <begin position="54"/>
        <end position="71"/>
    </location>
</feature>
<reference evidence="2 3" key="1">
    <citation type="submission" date="2017-08" db="EMBL/GenBank/DDBJ databases">
        <title>Analysis of Fusobacterium persistence and antibiotic response in human colorectal.</title>
        <authorList>
            <person name="Bullman S."/>
        </authorList>
    </citation>
    <scope>NUCLEOTIDE SEQUENCE [LARGE SCALE GENOMIC DNA]</scope>
    <source>
        <strain evidence="2 3">P2_CP</strain>
    </source>
</reference>
<dbReference type="AlphaFoldDB" id="A0A2G9FKW5"/>
<organism evidence="2 3">
    <name type="scientific">Fusobacterium animalis</name>
    <dbReference type="NCBI Taxonomy" id="76859"/>
    <lineage>
        <taxon>Bacteria</taxon>
        <taxon>Fusobacteriati</taxon>
        <taxon>Fusobacteriota</taxon>
        <taxon>Fusobacteriia</taxon>
        <taxon>Fusobacteriales</taxon>
        <taxon>Fusobacteriaceae</taxon>
        <taxon>Fusobacterium</taxon>
    </lineage>
</organism>
<keyword evidence="1" id="KW-1133">Transmembrane helix</keyword>
<feature type="transmembrane region" description="Helical" evidence="1">
    <location>
        <begin position="100"/>
        <end position="120"/>
    </location>
</feature>
<accession>A0A2G9FKW5</accession>
<evidence type="ECO:0000256" key="1">
    <source>
        <dbReference type="SAM" id="Phobius"/>
    </source>
</evidence>
<feature type="transmembrane region" description="Helical" evidence="1">
    <location>
        <begin position="228"/>
        <end position="246"/>
    </location>
</feature>
<feature type="transmembrane region" description="Helical" evidence="1">
    <location>
        <begin position="258"/>
        <end position="276"/>
    </location>
</feature>
<keyword evidence="1" id="KW-0472">Membrane</keyword>
<evidence type="ECO:0000313" key="3">
    <source>
        <dbReference type="Proteomes" id="UP000230719"/>
    </source>
</evidence>
<gene>
    <name evidence="2" type="ORF">CI114_05565</name>
</gene>
<evidence type="ECO:0008006" key="4">
    <source>
        <dbReference type="Google" id="ProtNLM"/>
    </source>
</evidence>
<feature type="transmembrane region" description="Helical" evidence="1">
    <location>
        <begin position="204"/>
        <end position="222"/>
    </location>
</feature>
<keyword evidence="1" id="KW-0812">Transmembrane</keyword>
<comment type="caution">
    <text evidence="2">The sequence shown here is derived from an EMBL/GenBank/DDBJ whole genome shotgun (WGS) entry which is preliminary data.</text>
</comment>
<feature type="transmembrane region" description="Helical" evidence="1">
    <location>
        <begin position="27"/>
        <end position="48"/>
    </location>
</feature>
<evidence type="ECO:0000313" key="2">
    <source>
        <dbReference type="EMBL" id="PIM91350.1"/>
    </source>
</evidence>
<feature type="transmembrane region" description="Helical" evidence="1">
    <location>
        <begin position="157"/>
        <end position="176"/>
    </location>
</feature>
<dbReference type="EMBL" id="NPND01000013">
    <property type="protein sequence ID" value="PIM91350.1"/>
    <property type="molecule type" value="Genomic_DNA"/>
</dbReference>